<dbReference type="KEGG" id="fae:FAES_4970"/>
<protein>
    <recommendedName>
        <fullName evidence="5">TMF family protein</fullName>
    </recommendedName>
</protein>
<dbReference type="HOGENOM" id="CLU_567290_0_0_10"/>
<gene>
    <name evidence="3" type="ORF">FAES_4970</name>
</gene>
<keyword evidence="2" id="KW-0732">Signal</keyword>
<evidence type="ECO:0000313" key="3">
    <source>
        <dbReference type="EMBL" id="CCH02969.1"/>
    </source>
</evidence>
<evidence type="ECO:0000313" key="4">
    <source>
        <dbReference type="Proteomes" id="UP000011058"/>
    </source>
</evidence>
<keyword evidence="1" id="KW-0175">Coiled coil</keyword>
<reference evidence="3 4" key="1">
    <citation type="journal article" date="2012" name="J. Bacteriol.">
        <title>Genome Sequence of Fibrella aestuarina BUZ 2T, a Filamentous Marine Bacterium.</title>
        <authorList>
            <person name="Filippini M."/>
            <person name="Qi W."/>
            <person name="Blom J."/>
            <person name="Goesmann A."/>
            <person name="Smits T.H."/>
            <person name="Bagheri H.C."/>
        </authorList>
    </citation>
    <scope>NUCLEOTIDE SEQUENCE [LARGE SCALE GENOMIC DNA]</scope>
    <source>
        <strain evidence="4">BUZ 2T</strain>
    </source>
</reference>
<evidence type="ECO:0008006" key="5">
    <source>
        <dbReference type="Google" id="ProtNLM"/>
    </source>
</evidence>
<dbReference type="PATRIC" id="fig|1166018.3.peg.1942"/>
<feature type="chain" id="PRO_5003631432" description="TMF family protein" evidence="2">
    <location>
        <begin position="20"/>
        <end position="469"/>
    </location>
</feature>
<evidence type="ECO:0000256" key="2">
    <source>
        <dbReference type="SAM" id="SignalP"/>
    </source>
</evidence>
<feature type="signal peptide" evidence="2">
    <location>
        <begin position="1"/>
        <end position="19"/>
    </location>
</feature>
<sequence length="469" mass="49222">MKTLLLLTVSLVSFHTTFAQQIFSPNSQPFGVKTDANNNMLMVGLDPSVSNGGNANTLLGYQAGQRVNTVRENTIVGFQAGYNSLGDANLFLGAYAGFSQQNATGYNNTFIGQRTGFNNSSGFANIFLGSNAGYSNQSGNYNTFIGNSAGQQSQFGSFNTFIGNGAGYNAGNANYNLMMGAQAGFYTTSGSYNVILGQDAGINNRGGNNNTFVGKGAGGDQNSPNLENSTAIGANAVVSANNALVLGSNVNVGIGTSAPARKLEVVSGTAGSSGLRLTNLTTANPGTIATATRFLTVNAQGDVVLGSTTGARMGADEANWTAEGSNLINANAGAVIIGSGIAKTPAGYRLFVKEGILTEKVKVAVANTNEWSDKVFEAGYNLRSLNQVEAHIKQHGHLPGVPSATEVVKEGIDVGKMDAKLLEKIEELTLYVIDLEKKLAAQQQEINVLKVKEIRNRYKKSITTRYQIK</sequence>
<dbReference type="eggNOG" id="COG5295">
    <property type="taxonomic scope" value="Bacteria"/>
</dbReference>
<evidence type="ECO:0000256" key="1">
    <source>
        <dbReference type="SAM" id="Coils"/>
    </source>
</evidence>
<dbReference type="AlphaFoldDB" id="I0KFR6"/>
<accession>I0KFR6</accession>
<dbReference type="STRING" id="1166018.FAES_4970"/>
<dbReference type="Proteomes" id="UP000011058">
    <property type="component" value="Chromosome"/>
</dbReference>
<dbReference type="eggNOG" id="COG1044">
    <property type="taxonomic scope" value="Bacteria"/>
</dbReference>
<proteinExistence type="predicted"/>
<organism evidence="3 4">
    <name type="scientific">Fibrella aestuarina BUZ 2</name>
    <dbReference type="NCBI Taxonomy" id="1166018"/>
    <lineage>
        <taxon>Bacteria</taxon>
        <taxon>Pseudomonadati</taxon>
        <taxon>Bacteroidota</taxon>
        <taxon>Cytophagia</taxon>
        <taxon>Cytophagales</taxon>
        <taxon>Spirosomataceae</taxon>
        <taxon>Fibrella</taxon>
    </lineage>
</organism>
<feature type="coiled-coil region" evidence="1">
    <location>
        <begin position="425"/>
        <end position="452"/>
    </location>
</feature>
<dbReference type="EMBL" id="HE796683">
    <property type="protein sequence ID" value="CCH02969.1"/>
    <property type="molecule type" value="Genomic_DNA"/>
</dbReference>
<name>I0KFR6_9BACT</name>
<keyword evidence="4" id="KW-1185">Reference proteome</keyword>